<sequence>MGTGWNEGMRDLLARAEACWRQGLSPASSEVQALVDEWVSHFANAMQTEVTPAFLTRFTEYVRQVEREPNQRLWDIFCRLNPERMRPAYEAQQLLLAGFRVKFGLG</sequence>
<accession>A0A1I7HE94</accession>
<dbReference type="InterPro" id="IPR036244">
    <property type="entry name" value="TipA-like_antibiotic-bd"/>
</dbReference>
<evidence type="ECO:0000259" key="1">
    <source>
        <dbReference type="Pfam" id="PF07739"/>
    </source>
</evidence>
<dbReference type="AlphaFoldDB" id="A0A1I7HE94"/>
<reference evidence="3" key="1">
    <citation type="submission" date="2016-10" db="EMBL/GenBank/DDBJ databases">
        <authorList>
            <person name="Varghese N."/>
        </authorList>
    </citation>
    <scope>NUCLEOTIDE SEQUENCE [LARGE SCALE GENOMIC DNA]</scope>
    <source>
        <strain evidence="3">DSM 17980</strain>
    </source>
</reference>
<evidence type="ECO:0000313" key="3">
    <source>
        <dbReference type="Proteomes" id="UP000183508"/>
    </source>
</evidence>
<gene>
    <name evidence="2" type="ORF">SAMN05421543_104149</name>
</gene>
<dbReference type="STRING" id="392015.SAMN05421543_104149"/>
<keyword evidence="3" id="KW-1185">Reference proteome</keyword>
<name>A0A1I7HE94_9BACL</name>
<protein>
    <submittedName>
        <fullName evidence="2">TipAS antibiotic-recognition domain-containing protein</fullName>
    </submittedName>
</protein>
<feature type="domain" description="TipAS antibiotic-recognition" evidence="1">
    <location>
        <begin position="5"/>
        <end position="59"/>
    </location>
</feature>
<dbReference type="SUPFAM" id="SSF89082">
    <property type="entry name" value="Antibiotic binding domain of TipA-like multidrug resistance regulators"/>
    <property type="match status" value="1"/>
</dbReference>
<proteinExistence type="predicted"/>
<dbReference type="Pfam" id="PF07739">
    <property type="entry name" value="TipAS"/>
    <property type="match status" value="1"/>
</dbReference>
<organism evidence="2 3">
    <name type="scientific">Alicyclobacillus macrosporangiidus</name>
    <dbReference type="NCBI Taxonomy" id="392015"/>
    <lineage>
        <taxon>Bacteria</taxon>
        <taxon>Bacillati</taxon>
        <taxon>Bacillota</taxon>
        <taxon>Bacilli</taxon>
        <taxon>Bacillales</taxon>
        <taxon>Alicyclobacillaceae</taxon>
        <taxon>Alicyclobacillus</taxon>
    </lineage>
</organism>
<dbReference type="InterPro" id="IPR012925">
    <property type="entry name" value="TipAS_dom"/>
</dbReference>
<dbReference type="EMBL" id="FPBV01000004">
    <property type="protein sequence ID" value="SFU59040.1"/>
    <property type="molecule type" value="Genomic_DNA"/>
</dbReference>
<dbReference type="Proteomes" id="UP000183508">
    <property type="component" value="Unassembled WGS sequence"/>
</dbReference>
<evidence type="ECO:0000313" key="2">
    <source>
        <dbReference type="EMBL" id="SFU59040.1"/>
    </source>
</evidence>
<dbReference type="OrthoDB" id="1894615at2"/>
<dbReference type="RefSeq" id="WP_139234572.1">
    <property type="nucleotide sequence ID" value="NZ_FPBV01000004.1"/>
</dbReference>